<feature type="transmembrane region" description="Helical" evidence="1">
    <location>
        <begin position="189"/>
        <end position="209"/>
    </location>
</feature>
<proteinExistence type="predicted"/>
<name>A0ABX8H1W7_9BACT</name>
<accession>A0ABX8H1W7</accession>
<evidence type="ECO:0008006" key="4">
    <source>
        <dbReference type="Google" id="ProtNLM"/>
    </source>
</evidence>
<keyword evidence="1" id="KW-0472">Membrane</keyword>
<organism evidence="2 3">
    <name type="scientific">Flammeovirga kamogawensis</name>
    <dbReference type="NCBI Taxonomy" id="373891"/>
    <lineage>
        <taxon>Bacteria</taxon>
        <taxon>Pseudomonadati</taxon>
        <taxon>Bacteroidota</taxon>
        <taxon>Cytophagia</taxon>
        <taxon>Cytophagales</taxon>
        <taxon>Flammeovirgaceae</taxon>
        <taxon>Flammeovirga</taxon>
    </lineage>
</organism>
<reference evidence="2 3" key="1">
    <citation type="submission" date="2021-05" db="EMBL/GenBank/DDBJ databases">
        <title>Comparative genomic studies on the polysaccharide-degrading batcterial strains of the Flammeovirga genus.</title>
        <authorList>
            <person name="Zewei F."/>
            <person name="Zheng Z."/>
            <person name="Yu L."/>
            <person name="Ruyue G."/>
            <person name="Yanhong M."/>
            <person name="Yuanyuan C."/>
            <person name="Jingyan G."/>
            <person name="Wenjun H."/>
        </authorList>
    </citation>
    <scope>NUCLEOTIDE SEQUENCE [LARGE SCALE GENOMIC DNA]</scope>
    <source>
        <strain evidence="2 3">YS10</strain>
    </source>
</reference>
<evidence type="ECO:0000313" key="3">
    <source>
        <dbReference type="Proteomes" id="UP000682802"/>
    </source>
</evidence>
<feature type="transmembrane region" description="Helical" evidence="1">
    <location>
        <begin position="74"/>
        <end position="96"/>
    </location>
</feature>
<sequence length="216" mass="25285">MKPLKIISFIFILFLCVLYNSEDVILKLIYSKFISGNELISNSNIVEGIVRTFPKQIPNLILVFFTIYVDKSNIYSLFIKIVSVYYFGLLGIAFFFSEKLFNGLEIKYELKNKVPIVLVLFFISTFSYQFFQGFLLTNTWYYDLIESLNIMDISMVYSSSLFVSLLVNLYLGISFYLVMNKNNNGNVKWFISILMLGISPWVIYNLLFYKKENKVI</sequence>
<keyword evidence="1" id="KW-1133">Transmembrane helix</keyword>
<feature type="transmembrane region" description="Helical" evidence="1">
    <location>
        <begin position="155"/>
        <end position="177"/>
    </location>
</feature>
<evidence type="ECO:0000256" key="1">
    <source>
        <dbReference type="SAM" id="Phobius"/>
    </source>
</evidence>
<feature type="transmembrane region" description="Helical" evidence="1">
    <location>
        <begin position="116"/>
        <end position="135"/>
    </location>
</feature>
<evidence type="ECO:0000313" key="2">
    <source>
        <dbReference type="EMBL" id="QWG09895.1"/>
    </source>
</evidence>
<dbReference type="Proteomes" id="UP000682802">
    <property type="component" value="Chromosome 2"/>
</dbReference>
<gene>
    <name evidence="2" type="ORF">KM029_19635</name>
</gene>
<dbReference type="RefSeq" id="WP_144076548.1">
    <property type="nucleotide sequence ID" value="NZ_CP076129.1"/>
</dbReference>
<protein>
    <recommendedName>
        <fullName evidence="4">Yip1 domain-containing protein</fullName>
    </recommendedName>
</protein>
<keyword evidence="1" id="KW-0812">Transmembrane</keyword>
<keyword evidence="3" id="KW-1185">Reference proteome</keyword>
<dbReference type="EMBL" id="CP076129">
    <property type="protein sequence ID" value="QWG09895.1"/>
    <property type="molecule type" value="Genomic_DNA"/>
</dbReference>